<dbReference type="InterPro" id="IPR027470">
    <property type="entry name" value="Cation_efflux_CTD"/>
</dbReference>
<sequence length="302" mass="33299">MAHAHRRRDHEESGWRYLVALVLNIGIALAELVGGVLSGSLSLIADAAHNASDAASIGVSFVAWRISKREPDRRRTFGYRRAETIGALINLTTLFVMGVYLLYEAASRLADPHEIGGWTMVIVGAIAFVEDLASVWVLSKNRGSLNMKSASLHMVADTMATVGVISGGILVLLFDIAWIDPVVTAAIAVYIFIHAYREIRHAIALLMESAPADLDLDELVGQVEAIAGVEDLHHVHVWQPDETRRALEAHVAVSERDLEQVDQLKKRIKELLIDRYRIGHVMLEIELAASVDHDRDVIGKEN</sequence>
<dbReference type="PANTHER" id="PTHR11562:SF17">
    <property type="entry name" value="RE54080P-RELATED"/>
    <property type="match status" value="1"/>
</dbReference>
<keyword evidence="6 9" id="KW-1133">Transmembrane helix</keyword>
<evidence type="ECO:0000256" key="1">
    <source>
        <dbReference type="ARBA" id="ARBA00004141"/>
    </source>
</evidence>
<keyword evidence="13" id="KW-1185">Reference proteome</keyword>
<reference evidence="13" key="1">
    <citation type="submission" date="2016-05" db="EMBL/GenBank/DDBJ databases">
        <authorList>
            <person name="Li Y."/>
        </authorList>
    </citation>
    <scope>NUCLEOTIDE SEQUENCE [LARGE SCALE GENOMIC DNA]</scope>
    <source>
        <strain evidence="13">YIC4027</strain>
    </source>
</reference>
<dbReference type="PANTHER" id="PTHR11562">
    <property type="entry name" value="CATION EFFLUX PROTEIN/ ZINC TRANSPORTER"/>
    <property type="match status" value="1"/>
</dbReference>
<evidence type="ECO:0000313" key="13">
    <source>
        <dbReference type="Proteomes" id="UP000094342"/>
    </source>
</evidence>
<dbReference type="SUPFAM" id="SSF161111">
    <property type="entry name" value="Cation efflux protein transmembrane domain-like"/>
    <property type="match status" value="1"/>
</dbReference>
<comment type="subcellular location">
    <subcellularLocation>
        <location evidence="1">Membrane</location>
        <topology evidence="1">Multi-pass membrane protein</topology>
    </subcellularLocation>
</comment>
<organism evidence="12 13">
    <name type="scientific">Sinorhizobium alkalisoli</name>
    <dbReference type="NCBI Taxonomy" id="1752398"/>
    <lineage>
        <taxon>Bacteria</taxon>
        <taxon>Pseudomonadati</taxon>
        <taxon>Pseudomonadota</taxon>
        <taxon>Alphaproteobacteria</taxon>
        <taxon>Hyphomicrobiales</taxon>
        <taxon>Rhizobiaceae</taxon>
        <taxon>Sinorhizobium/Ensifer group</taxon>
        <taxon>Sinorhizobium</taxon>
    </lineage>
</organism>
<dbReference type="EMBL" id="LYBW01000049">
    <property type="protein sequence ID" value="ODR92131.1"/>
    <property type="molecule type" value="Genomic_DNA"/>
</dbReference>
<name>A0A1E3VG77_9HYPH</name>
<feature type="transmembrane region" description="Helical" evidence="9">
    <location>
        <begin position="115"/>
        <end position="138"/>
    </location>
</feature>
<evidence type="ECO:0000259" key="11">
    <source>
        <dbReference type="Pfam" id="PF16916"/>
    </source>
</evidence>
<evidence type="ECO:0008006" key="14">
    <source>
        <dbReference type="Google" id="ProtNLM"/>
    </source>
</evidence>
<evidence type="ECO:0000256" key="4">
    <source>
        <dbReference type="ARBA" id="ARBA00022692"/>
    </source>
</evidence>
<dbReference type="InterPro" id="IPR058533">
    <property type="entry name" value="Cation_efflux_TM"/>
</dbReference>
<dbReference type="AlphaFoldDB" id="A0A1E3VG77"/>
<keyword evidence="5" id="KW-0864">Zinc transport</keyword>
<dbReference type="SUPFAM" id="SSF160240">
    <property type="entry name" value="Cation efflux protein cytoplasmic domain-like"/>
    <property type="match status" value="1"/>
</dbReference>
<evidence type="ECO:0000256" key="6">
    <source>
        <dbReference type="ARBA" id="ARBA00022989"/>
    </source>
</evidence>
<dbReference type="InterPro" id="IPR036837">
    <property type="entry name" value="Cation_efflux_CTD_sf"/>
</dbReference>
<dbReference type="Pfam" id="PF01545">
    <property type="entry name" value="Cation_efflux"/>
    <property type="match status" value="1"/>
</dbReference>
<dbReference type="RefSeq" id="WP_069457649.1">
    <property type="nucleotide sequence ID" value="NZ_LYBW01000049.1"/>
</dbReference>
<feature type="transmembrane region" description="Helical" evidence="9">
    <location>
        <begin position="43"/>
        <end position="64"/>
    </location>
</feature>
<dbReference type="InterPro" id="IPR002524">
    <property type="entry name" value="Cation_efflux"/>
</dbReference>
<protein>
    <recommendedName>
        <fullName evidence="14">Cobalt-zinc-cadmium resistance protein CzcD</fullName>
    </recommendedName>
</protein>
<gene>
    <name evidence="12" type="ORF">A8M32_06780</name>
</gene>
<feature type="domain" description="Cation efflux protein cytoplasmic" evidence="11">
    <location>
        <begin position="212"/>
        <end position="286"/>
    </location>
</feature>
<keyword evidence="8 9" id="KW-0472">Membrane</keyword>
<dbReference type="GO" id="GO:0005886">
    <property type="term" value="C:plasma membrane"/>
    <property type="evidence" value="ECO:0007669"/>
    <property type="project" value="TreeGrafter"/>
</dbReference>
<proteinExistence type="inferred from homology"/>
<evidence type="ECO:0000259" key="10">
    <source>
        <dbReference type="Pfam" id="PF01545"/>
    </source>
</evidence>
<feature type="domain" description="Cation efflux protein transmembrane" evidence="10">
    <location>
        <begin position="18"/>
        <end position="207"/>
    </location>
</feature>
<dbReference type="Pfam" id="PF16916">
    <property type="entry name" value="ZT_dimer"/>
    <property type="match status" value="1"/>
</dbReference>
<dbReference type="Proteomes" id="UP000094342">
    <property type="component" value="Unassembled WGS sequence"/>
</dbReference>
<evidence type="ECO:0000256" key="2">
    <source>
        <dbReference type="ARBA" id="ARBA00008873"/>
    </source>
</evidence>
<dbReference type="InterPro" id="IPR050681">
    <property type="entry name" value="CDF/SLC30A"/>
</dbReference>
<feature type="transmembrane region" description="Helical" evidence="9">
    <location>
        <begin position="85"/>
        <end position="103"/>
    </location>
</feature>
<evidence type="ECO:0000256" key="5">
    <source>
        <dbReference type="ARBA" id="ARBA00022906"/>
    </source>
</evidence>
<evidence type="ECO:0000256" key="8">
    <source>
        <dbReference type="ARBA" id="ARBA00023136"/>
    </source>
</evidence>
<feature type="transmembrane region" description="Helical" evidence="9">
    <location>
        <begin position="150"/>
        <end position="172"/>
    </location>
</feature>
<feature type="transmembrane region" description="Helical" evidence="9">
    <location>
        <begin position="178"/>
        <end position="196"/>
    </location>
</feature>
<keyword evidence="3" id="KW-0813">Transport</keyword>
<dbReference type="GO" id="GO:0005385">
    <property type="term" value="F:zinc ion transmembrane transporter activity"/>
    <property type="evidence" value="ECO:0007669"/>
    <property type="project" value="TreeGrafter"/>
</dbReference>
<keyword evidence="5" id="KW-0862">Zinc</keyword>
<comment type="caution">
    <text evidence="12">The sequence shown here is derived from an EMBL/GenBank/DDBJ whole genome shotgun (WGS) entry which is preliminary data.</text>
</comment>
<feature type="transmembrane region" description="Helical" evidence="9">
    <location>
        <begin position="15"/>
        <end position="37"/>
    </location>
</feature>
<evidence type="ECO:0000313" key="12">
    <source>
        <dbReference type="EMBL" id="ODR92131.1"/>
    </source>
</evidence>
<evidence type="ECO:0000256" key="9">
    <source>
        <dbReference type="SAM" id="Phobius"/>
    </source>
</evidence>
<dbReference type="STRING" id="1752398.A8M32_06780"/>
<evidence type="ECO:0000256" key="3">
    <source>
        <dbReference type="ARBA" id="ARBA00022448"/>
    </source>
</evidence>
<keyword evidence="7" id="KW-0406">Ion transport</keyword>
<comment type="similarity">
    <text evidence="2">Belongs to the cation diffusion facilitator (CDF) transporter (TC 2.A.4) family. SLC30A subfamily.</text>
</comment>
<dbReference type="Gene3D" id="1.20.1510.10">
    <property type="entry name" value="Cation efflux protein transmembrane domain"/>
    <property type="match status" value="1"/>
</dbReference>
<evidence type="ECO:0000256" key="7">
    <source>
        <dbReference type="ARBA" id="ARBA00023065"/>
    </source>
</evidence>
<dbReference type="NCBIfam" id="TIGR01297">
    <property type="entry name" value="CDF"/>
    <property type="match status" value="1"/>
</dbReference>
<keyword evidence="4 9" id="KW-0812">Transmembrane</keyword>
<accession>A0A1E3VG77</accession>
<dbReference type="InterPro" id="IPR027469">
    <property type="entry name" value="Cation_efflux_TMD_sf"/>
</dbReference>